<organism evidence="2 3">
    <name type="scientific">Moniliophthora roreri</name>
    <name type="common">Frosty pod rot fungus</name>
    <name type="synonym">Monilia roreri</name>
    <dbReference type="NCBI Taxonomy" id="221103"/>
    <lineage>
        <taxon>Eukaryota</taxon>
        <taxon>Fungi</taxon>
        <taxon>Dikarya</taxon>
        <taxon>Basidiomycota</taxon>
        <taxon>Agaricomycotina</taxon>
        <taxon>Agaricomycetes</taxon>
        <taxon>Agaricomycetidae</taxon>
        <taxon>Agaricales</taxon>
        <taxon>Marasmiineae</taxon>
        <taxon>Marasmiaceae</taxon>
        <taxon>Moniliophthora</taxon>
    </lineage>
</organism>
<proteinExistence type="predicted"/>
<sequence length="107" mass="11112">MFRTALTTISRPAGARALHSTPVAAKTVTEKVSEVADTVNKKVGKGLASAIDKGEHAANATKETLSSTMGQAKQKGSEASTVASQKANQAAAGAREAKEDFKKEVRK</sequence>
<evidence type="ECO:0000256" key="1">
    <source>
        <dbReference type="SAM" id="MobiDB-lite"/>
    </source>
</evidence>
<comment type="caution">
    <text evidence="2">The sequence shown here is derived from an EMBL/GenBank/DDBJ whole genome shotgun (WGS) entry which is preliminary data.</text>
</comment>
<protein>
    <recommendedName>
        <fullName evidence="4">Lea domain protein</fullName>
    </recommendedName>
</protein>
<dbReference type="Proteomes" id="UP000054988">
    <property type="component" value="Unassembled WGS sequence"/>
</dbReference>
<feature type="compositionally biased region" description="Polar residues" evidence="1">
    <location>
        <begin position="61"/>
        <end position="71"/>
    </location>
</feature>
<feature type="region of interest" description="Disordered" evidence="1">
    <location>
        <begin position="54"/>
        <end position="107"/>
    </location>
</feature>
<gene>
    <name evidence="2" type="ORF">WG66_15719</name>
</gene>
<reference evidence="2 3" key="1">
    <citation type="submission" date="2015-12" db="EMBL/GenBank/DDBJ databases">
        <title>Draft genome sequence of Moniliophthora roreri, the causal agent of frosty pod rot of cacao.</title>
        <authorList>
            <person name="Aime M.C."/>
            <person name="Diaz-Valderrama J.R."/>
            <person name="Kijpornyongpan T."/>
            <person name="Phillips-Mora W."/>
        </authorList>
    </citation>
    <scope>NUCLEOTIDE SEQUENCE [LARGE SCALE GENOMIC DNA]</scope>
    <source>
        <strain evidence="2 3">MCA 2952</strain>
    </source>
</reference>
<name>A0A0W0F5Q7_MONRR</name>
<dbReference type="AlphaFoldDB" id="A0A0W0F5Q7"/>
<dbReference type="EMBL" id="LATX01002301">
    <property type="protein sequence ID" value="KTB31663.1"/>
    <property type="molecule type" value="Genomic_DNA"/>
</dbReference>
<evidence type="ECO:0000313" key="2">
    <source>
        <dbReference type="EMBL" id="KTB31663.1"/>
    </source>
</evidence>
<accession>A0A0W0F5Q7</accession>
<feature type="compositionally biased region" description="Basic and acidic residues" evidence="1">
    <location>
        <begin position="95"/>
        <end position="107"/>
    </location>
</feature>
<feature type="compositionally biased region" description="Low complexity" evidence="1">
    <location>
        <begin position="83"/>
        <end position="94"/>
    </location>
</feature>
<dbReference type="eggNOG" id="ENOG502SUH1">
    <property type="taxonomic scope" value="Eukaryota"/>
</dbReference>
<evidence type="ECO:0000313" key="3">
    <source>
        <dbReference type="Proteomes" id="UP000054988"/>
    </source>
</evidence>
<evidence type="ECO:0008006" key="4">
    <source>
        <dbReference type="Google" id="ProtNLM"/>
    </source>
</evidence>